<dbReference type="AlphaFoldDB" id="A0A140KMT6"/>
<dbReference type="CDD" id="cd00067">
    <property type="entry name" value="GAL4"/>
    <property type="match status" value="1"/>
</dbReference>
<dbReference type="PANTHER" id="PTHR46910">
    <property type="entry name" value="TRANSCRIPTION FACTOR PDR1"/>
    <property type="match status" value="1"/>
</dbReference>
<dbReference type="GO" id="GO:0008270">
    <property type="term" value="F:zinc ion binding"/>
    <property type="evidence" value="ECO:0007669"/>
    <property type="project" value="InterPro"/>
</dbReference>
<dbReference type="GO" id="GO:0003677">
    <property type="term" value="F:DNA binding"/>
    <property type="evidence" value="ECO:0007669"/>
    <property type="project" value="UniProtKB-KW"/>
</dbReference>
<reference evidence="7" key="1">
    <citation type="submission" date="2014-06" db="EMBL/GenBank/DDBJ databases">
        <authorList>
            <person name="Ju J."/>
            <person name="Zhang J."/>
        </authorList>
    </citation>
    <scope>NUCLEOTIDE SEQUENCE</scope>
    <source>
        <strain evidence="7">SscI8</strain>
    </source>
</reference>
<dbReference type="PANTHER" id="PTHR46910:SF3">
    <property type="entry name" value="HALOTOLERANCE PROTEIN 9-RELATED"/>
    <property type="match status" value="1"/>
</dbReference>
<evidence type="ECO:0000256" key="3">
    <source>
        <dbReference type="ARBA" id="ARBA00023125"/>
    </source>
</evidence>
<evidence type="ECO:0000256" key="2">
    <source>
        <dbReference type="ARBA" id="ARBA00022723"/>
    </source>
</evidence>
<dbReference type="GO" id="GO:0005634">
    <property type="term" value="C:nucleus"/>
    <property type="evidence" value="ECO:0007669"/>
    <property type="project" value="UniProtKB-SubCell"/>
</dbReference>
<organism evidence="7">
    <name type="scientific">Sporisorium scitamineum</name>
    <dbReference type="NCBI Taxonomy" id="49012"/>
    <lineage>
        <taxon>Eukaryota</taxon>
        <taxon>Fungi</taxon>
        <taxon>Dikarya</taxon>
        <taxon>Basidiomycota</taxon>
        <taxon>Ustilaginomycotina</taxon>
        <taxon>Ustilaginomycetes</taxon>
        <taxon>Ustilaginales</taxon>
        <taxon>Ustilaginaceae</taxon>
        <taxon>Sporisorium</taxon>
    </lineage>
</organism>
<evidence type="ECO:0000259" key="6">
    <source>
        <dbReference type="SMART" id="SM00066"/>
    </source>
</evidence>
<dbReference type="SUPFAM" id="SSF57701">
    <property type="entry name" value="Zn2/Cys6 DNA-binding domain"/>
    <property type="match status" value="1"/>
</dbReference>
<evidence type="ECO:0000256" key="4">
    <source>
        <dbReference type="ARBA" id="ARBA00023242"/>
    </source>
</evidence>
<dbReference type="Gene3D" id="4.10.240.10">
    <property type="entry name" value="Zn(2)-C6 fungal-type DNA-binding domain"/>
    <property type="match status" value="1"/>
</dbReference>
<keyword evidence="4" id="KW-0539">Nucleus</keyword>
<dbReference type="InterPro" id="IPR001138">
    <property type="entry name" value="Zn2Cys6_DnaBD"/>
</dbReference>
<dbReference type="GO" id="GO:0000981">
    <property type="term" value="F:DNA-binding transcription factor activity, RNA polymerase II-specific"/>
    <property type="evidence" value="ECO:0007669"/>
    <property type="project" value="InterPro"/>
</dbReference>
<name>A0A140KMT6_9BASI</name>
<evidence type="ECO:0000313" key="7">
    <source>
        <dbReference type="EMBL" id="CDR87436.1"/>
    </source>
</evidence>
<dbReference type="EMBL" id="LK056653">
    <property type="protein sequence ID" value="CDR87436.1"/>
    <property type="molecule type" value="Genomic_DNA"/>
</dbReference>
<accession>A0A140KMT6</accession>
<dbReference type="InterPro" id="IPR036864">
    <property type="entry name" value="Zn2-C6_fun-type_DNA-bd_sf"/>
</dbReference>
<feature type="region of interest" description="Disordered" evidence="5">
    <location>
        <begin position="820"/>
        <end position="845"/>
    </location>
</feature>
<protein>
    <submittedName>
        <fullName evidence="7">Related to regulatory protein alcR</fullName>
    </submittedName>
</protein>
<comment type="subcellular location">
    <subcellularLocation>
        <location evidence="1">Nucleus</location>
    </subcellularLocation>
</comment>
<feature type="domain" description="Zn(2)-C6 fungal-type" evidence="6">
    <location>
        <begin position="10"/>
        <end position="64"/>
    </location>
</feature>
<feature type="region of interest" description="Disordered" evidence="5">
    <location>
        <begin position="1010"/>
        <end position="1057"/>
    </location>
</feature>
<evidence type="ECO:0000256" key="5">
    <source>
        <dbReference type="SAM" id="MobiDB-lite"/>
    </source>
</evidence>
<evidence type="ECO:0000256" key="1">
    <source>
        <dbReference type="ARBA" id="ARBA00004123"/>
    </source>
</evidence>
<dbReference type="SMART" id="SM00066">
    <property type="entry name" value="GAL4"/>
    <property type="match status" value="1"/>
</dbReference>
<feature type="compositionally biased region" description="Basic and acidic residues" evidence="5">
    <location>
        <begin position="1029"/>
        <end position="1039"/>
    </location>
</feature>
<dbReference type="OrthoDB" id="5958943at2759"/>
<keyword evidence="3" id="KW-0238">DNA-binding</keyword>
<gene>
    <name evidence="7" type="ORF">SPSC_00543</name>
</gene>
<keyword evidence="2" id="KW-0479">Metal-binding</keyword>
<feature type="compositionally biased region" description="Polar residues" evidence="5">
    <location>
        <begin position="826"/>
        <end position="843"/>
    </location>
</feature>
<dbReference type="InterPro" id="IPR050987">
    <property type="entry name" value="AtrR-like"/>
</dbReference>
<sequence length="1148" mass="125034">MSFAAKDSRRRQYRSCDRCRLGKRACNAEYDSVAEANSNKVACSNCRKKGKTCTFQHVLSGGVPSSSAQNGLSGGPFAAVPATALSAFNEMSNDSVENRVQSQHSAPVAIVEKMNTAIESLQTSCIISTSQNGTESGASCRPAPAKARVGSVATTVLNMIDISPTSSITRMTTTIDRIFLNDGLIRVYEGAAEHALKCWITSSNTPYMLINRSSPQPSTTSSSSSSQQLAYWRICELERGASTLLKHAPNREKDIMDAFHSVVLAFAAQWTPSWIGGLANPSHSTSLGKTSENKIRLALWERARDKLQKVVNVDSFRVIFALISFAWTEKPRQVLERAGVDADLELNGDNCALDTSGWQTPAEEGTFLLVAAMRKLLSIKFRIEGRKRRGVSPWNALNAKVKGVSRARSDAQSATKGIGGGQETMAGKIQSDLESKRPAPTATAALGDNTVADAVETSRMEGTYHMLYWLCVIIDTETSVLRKHPPVVCDEDSEIISCIPFTLSPNYPHSPPTTGQKGIWDDYILDFSKHKHHANEFVTSWPSDPAKVAATLAFSTSVKVVMFRQISRLQMSFWRRASRHSVEQHIRSGLSIVYHWNTIYGPLIDSFRASRASLPASIQSWYVLLAFPWYLAILLFVEMVQTVNMAGSSDKQARFERARSGIFAKLRDRACSDLALLIAAIQTTSFSSLEPTFEYVRDSGSNLLLTEPWSEILVHSITAVVKTEIKLHEGYRSLFQWRELDESHARIEKCLWALGQLSDRSPSAAMAREELERLSNVRRRGQYALQQIPMASPPLQRGLLAATVVAMAARQSIDAFAGVGVDGNEGSPQSDATSKGVTSSSDDWTGGADTSAFRFEFVLTKEQDTLQSALDNYFASSASSLAFPNPAINTAPPADIVGIAGEQGEALPLGVDKSADLGHLMQMLEQPDASSQPILQASDPSPRLPASFADAEQLSILETLAELMSRPMVNLGSLNSGSTLSSSSMDTMFSFDLLAALAVGEDGARSAACAEVREGHTSSTCTTESDSDSSDRHEDDGAQKKPKLSHPAPPFNHDLAFTPPPLQISSWPMSMALSYANLVPPLAMTLQESKCTSILLQPPPHQHRNHDDLYTDDDDDDLVSYRASIASRFETSPASSTSCIYSRIHGPD</sequence>
<proteinExistence type="predicted"/>